<evidence type="ECO:0000256" key="1">
    <source>
        <dbReference type="SAM" id="MobiDB-lite"/>
    </source>
</evidence>
<accession>A0A8J7TK58</accession>
<proteinExistence type="predicted"/>
<evidence type="ECO:0000313" key="3">
    <source>
        <dbReference type="Proteomes" id="UP000664277"/>
    </source>
</evidence>
<feature type="region of interest" description="Disordered" evidence="1">
    <location>
        <begin position="311"/>
        <end position="336"/>
    </location>
</feature>
<name>A0A8J7TK58_9BACT</name>
<dbReference type="Proteomes" id="UP000664277">
    <property type="component" value="Unassembled WGS sequence"/>
</dbReference>
<dbReference type="AlphaFoldDB" id="A0A8J7TK58"/>
<dbReference type="EMBL" id="JAFLCK010000004">
    <property type="protein sequence ID" value="MBN8659515.1"/>
    <property type="molecule type" value="Genomic_DNA"/>
</dbReference>
<gene>
    <name evidence="2" type="ORF">J0M35_04075</name>
</gene>
<comment type="caution">
    <text evidence="2">The sequence shown here is derived from an EMBL/GenBank/DDBJ whole genome shotgun (WGS) entry which is preliminary data.</text>
</comment>
<organism evidence="2 3">
    <name type="scientific">Candidatus Obscuribacter phosphatis</name>
    <dbReference type="NCBI Taxonomy" id="1906157"/>
    <lineage>
        <taxon>Bacteria</taxon>
        <taxon>Bacillati</taxon>
        <taxon>Candidatus Melainabacteria</taxon>
        <taxon>Candidatus Obscuribacterales</taxon>
        <taxon>Candidatus Obscuribacteraceae</taxon>
        <taxon>Candidatus Obscuribacter</taxon>
    </lineage>
</organism>
<sequence>MQLPNQAKRSPSKNEALLNLMVFSLFLFQSGNSAMAEITEMKSEKTTEKIAETVKNPVKTDSAAKTDKTGTSDKAQTVKQMQTVGDKAYVLKVKGRALPFKAATIDGVNVLGGPIVFMKLPLNITGYINKGLNEIELEYVSHPDSELLVTVEKRTPGPKSEEIARIVIAADDSKGEIGHKKLSFNIPEGEETVAIKELSEQDKKAIQTAFGSYYNAIKEHRPDKLKLLYKESLDKERRLCPESVQFFEKVLNKETQLIKNTLIEVPALDLNNLVYAIEGNCIRLHRESNKPLIVSNDFDVSANEVMEEVAKSRGRSKAKKGEAAGKAAERESGKEAVRSKIKERLVKLNLYLTKSADYSAENPRWILSVPPNL</sequence>
<feature type="compositionally biased region" description="Basic and acidic residues" evidence="1">
    <location>
        <begin position="319"/>
        <end position="336"/>
    </location>
</feature>
<reference evidence="2" key="1">
    <citation type="submission" date="2021-02" db="EMBL/GenBank/DDBJ databases">
        <title>Genome-Resolved Metagenomics of a Microbial Community Performing Photosynthetic Biological Nutrient Removal.</title>
        <authorList>
            <person name="Mcdaniel E.A."/>
        </authorList>
    </citation>
    <scope>NUCLEOTIDE SEQUENCE</scope>
    <source>
        <strain evidence="2">UWPOB_OBS1</strain>
    </source>
</reference>
<evidence type="ECO:0000313" key="2">
    <source>
        <dbReference type="EMBL" id="MBN8659515.1"/>
    </source>
</evidence>
<protein>
    <submittedName>
        <fullName evidence="2">Uncharacterized protein</fullName>
    </submittedName>
</protein>